<dbReference type="AlphaFoldDB" id="A0A327ZCF4"/>
<proteinExistence type="predicted"/>
<sequence>MPRLPAVLTVTVAGYQLPVVPLTVLLETNADVADLRRRSAVIARQSME</sequence>
<evidence type="ECO:0000313" key="1">
    <source>
        <dbReference type="EMBL" id="RAK36890.1"/>
    </source>
</evidence>
<gene>
    <name evidence="1" type="ORF">B0I29_107152</name>
</gene>
<name>A0A327ZCF4_9ACTN</name>
<organism evidence="1 2">
    <name type="scientific">Actinoplanes lutulentus</name>
    <dbReference type="NCBI Taxonomy" id="1287878"/>
    <lineage>
        <taxon>Bacteria</taxon>
        <taxon>Bacillati</taxon>
        <taxon>Actinomycetota</taxon>
        <taxon>Actinomycetes</taxon>
        <taxon>Micromonosporales</taxon>
        <taxon>Micromonosporaceae</taxon>
        <taxon>Actinoplanes</taxon>
    </lineage>
</organism>
<reference evidence="1 2" key="1">
    <citation type="submission" date="2018-06" db="EMBL/GenBank/DDBJ databases">
        <title>Genomic Encyclopedia of Type Strains, Phase III (KMG-III): the genomes of soil and plant-associated and newly described type strains.</title>
        <authorList>
            <person name="Whitman W."/>
        </authorList>
    </citation>
    <scope>NUCLEOTIDE SEQUENCE [LARGE SCALE GENOMIC DNA]</scope>
    <source>
        <strain evidence="1 2">CGMCC 4.7090</strain>
    </source>
</reference>
<evidence type="ECO:0000313" key="2">
    <source>
        <dbReference type="Proteomes" id="UP000249341"/>
    </source>
</evidence>
<protein>
    <submittedName>
        <fullName evidence="1">Uncharacterized protein</fullName>
    </submittedName>
</protein>
<accession>A0A327ZCF4</accession>
<dbReference type="Proteomes" id="UP000249341">
    <property type="component" value="Unassembled WGS sequence"/>
</dbReference>
<comment type="caution">
    <text evidence="1">The sequence shown here is derived from an EMBL/GenBank/DDBJ whole genome shotgun (WGS) entry which is preliminary data.</text>
</comment>
<keyword evidence="2" id="KW-1185">Reference proteome</keyword>
<dbReference type="EMBL" id="QLMJ01000007">
    <property type="protein sequence ID" value="RAK36890.1"/>
    <property type="molecule type" value="Genomic_DNA"/>
</dbReference>